<dbReference type="InterPro" id="IPR003593">
    <property type="entry name" value="AAA+_ATPase"/>
</dbReference>
<feature type="region of interest" description="Disordered" evidence="9">
    <location>
        <begin position="1"/>
        <end position="21"/>
    </location>
</feature>
<evidence type="ECO:0000256" key="4">
    <source>
        <dbReference type="ARBA" id="ARBA00022741"/>
    </source>
</evidence>
<keyword evidence="6" id="KW-0206">Cytoskeleton</keyword>
<dbReference type="InterPro" id="IPR041569">
    <property type="entry name" value="AAA_lid_3"/>
</dbReference>
<keyword evidence="2" id="KW-0963">Cytoplasm</keyword>
<evidence type="ECO:0000256" key="1">
    <source>
        <dbReference type="ARBA" id="ARBA00004647"/>
    </source>
</evidence>
<feature type="domain" description="AAA+ ATPase" evidence="10">
    <location>
        <begin position="234"/>
        <end position="369"/>
    </location>
</feature>
<evidence type="ECO:0000256" key="2">
    <source>
        <dbReference type="ARBA" id="ARBA00022490"/>
    </source>
</evidence>
<dbReference type="InterPro" id="IPR003960">
    <property type="entry name" value="ATPase_AAA_CS"/>
</dbReference>
<dbReference type="AlphaFoldDB" id="A0ABD2P5T8"/>
<reference evidence="11 12" key="1">
    <citation type="journal article" date="2021" name="BMC Biol.">
        <title>Horizontally acquired antibacterial genes associated with adaptive radiation of ladybird beetles.</title>
        <authorList>
            <person name="Li H.S."/>
            <person name="Tang X.F."/>
            <person name="Huang Y.H."/>
            <person name="Xu Z.Y."/>
            <person name="Chen M.L."/>
            <person name="Du X.Y."/>
            <person name="Qiu B.Y."/>
            <person name="Chen P.T."/>
            <person name="Zhang W."/>
            <person name="Slipinski A."/>
            <person name="Escalona H.E."/>
            <person name="Waterhouse R.M."/>
            <person name="Zwick A."/>
            <person name="Pang H."/>
        </authorList>
    </citation>
    <scope>NUCLEOTIDE SEQUENCE [LARGE SCALE GENOMIC DNA]</scope>
    <source>
        <strain evidence="11">SYSU2018</strain>
    </source>
</reference>
<evidence type="ECO:0000259" key="10">
    <source>
        <dbReference type="SMART" id="SM00382"/>
    </source>
</evidence>
<dbReference type="SUPFAM" id="SSF52540">
    <property type="entry name" value="P-loop containing nucleoside triphosphate hydrolases"/>
    <property type="match status" value="1"/>
</dbReference>
<comment type="caution">
    <text evidence="11">The sequence shown here is derived from an EMBL/GenBank/DDBJ whole genome shotgun (WGS) entry which is preliminary data.</text>
</comment>
<dbReference type="InterPro" id="IPR006594">
    <property type="entry name" value="LisH"/>
</dbReference>
<dbReference type="SMART" id="SM00382">
    <property type="entry name" value="AAA"/>
    <property type="match status" value="1"/>
</dbReference>
<comment type="similarity">
    <text evidence="8">Belongs to the AAA ATPase family.</text>
</comment>
<dbReference type="PROSITE" id="PS00674">
    <property type="entry name" value="AAA"/>
    <property type="match status" value="1"/>
</dbReference>
<dbReference type="Pfam" id="PF17862">
    <property type="entry name" value="AAA_lid_3"/>
    <property type="match status" value="1"/>
</dbReference>
<evidence type="ECO:0000256" key="8">
    <source>
        <dbReference type="RuleBase" id="RU003651"/>
    </source>
</evidence>
<dbReference type="Pfam" id="PF00004">
    <property type="entry name" value="AAA"/>
    <property type="match status" value="1"/>
</dbReference>
<evidence type="ECO:0000256" key="3">
    <source>
        <dbReference type="ARBA" id="ARBA00022701"/>
    </source>
</evidence>
<dbReference type="GO" id="GO:0005874">
    <property type="term" value="C:microtubule"/>
    <property type="evidence" value="ECO:0007669"/>
    <property type="project" value="UniProtKB-KW"/>
</dbReference>
<dbReference type="GO" id="GO:0005524">
    <property type="term" value="F:ATP binding"/>
    <property type="evidence" value="ECO:0007669"/>
    <property type="project" value="UniProtKB-KW"/>
</dbReference>
<name>A0ABD2P5T8_9CUCU</name>
<keyword evidence="5 8" id="KW-0067">ATP-binding</keyword>
<dbReference type="InterPro" id="IPR027417">
    <property type="entry name" value="P-loop_NTPase"/>
</dbReference>
<evidence type="ECO:0000313" key="12">
    <source>
        <dbReference type="Proteomes" id="UP001516400"/>
    </source>
</evidence>
<keyword evidence="3" id="KW-0493">Microtubule</keyword>
<proteinExistence type="inferred from homology"/>
<dbReference type="PANTHER" id="PTHR23074:SF78">
    <property type="entry name" value="KATANIN P60 ATPASE-CONTAINING SUBUNIT A-LIKE 2"/>
    <property type="match status" value="1"/>
</dbReference>
<dbReference type="FunFam" id="3.40.50.300:FF:001003">
    <property type="entry name" value="Vacuolar protein sorting-associated protein 4"/>
    <property type="match status" value="1"/>
</dbReference>
<dbReference type="Gene3D" id="3.40.50.300">
    <property type="entry name" value="P-loop containing nucleotide triphosphate hydrolases"/>
    <property type="match status" value="1"/>
</dbReference>
<evidence type="ECO:0000256" key="9">
    <source>
        <dbReference type="SAM" id="MobiDB-lite"/>
    </source>
</evidence>
<dbReference type="InterPro" id="IPR003959">
    <property type="entry name" value="ATPase_AAA_core"/>
</dbReference>
<accession>A0ABD2P5T8</accession>
<organism evidence="11 12">
    <name type="scientific">Cryptolaemus montrouzieri</name>
    <dbReference type="NCBI Taxonomy" id="559131"/>
    <lineage>
        <taxon>Eukaryota</taxon>
        <taxon>Metazoa</taxon>
        <taxon>Ecdysozoa</taxon>
        <taxon>Arthropoda</taxon>
        <taxon>Hexapoda</taxon>
        <taxon>Insecta</taxon>
        <taxon>Pterygota</taxon>
        <taxon>Neoptera</taxon>
        <taxon>Endopterygota</taxon>
        <taxon>Coleoptera</taxon>
        <taxon>Polyphaga</taxon>
        <taxon>Cucujiformia</taxon>
        <taxon>Coccinelloidea</taxon>
        <taxon>Coccinellidae</taxon>
        <taxon>Scymninae</taxon>
        <taxon>Scymnini</taxon>
        <taxon>Cryptolaemus</taxon>
    </lineage>
</organism>
<dbReference type="PROSITE" id="PS50896">
    <property type="entry name" value="LISH"/>
    <property type="match status" value="1"/>
</dbReference>
<keyword evidence="7" id="KW-0413">Isomerase</keyword>
<dbReference type="GO" id="GO:0016853">
    <property type="term" value="F:isomerase activity"/>
    <property type="evidence" value="ECO:0007669"/>
    <property type="project" value="UniProtKB-KW"/>
</dbReference>
<evidence type="ECO:0000256" key="6">
    <source>
        <dbReference type="ARBA" id="ARBA00023212"/>
    </source>
</evidence>
<dbReference type="PANTHER" id="PTHR23074">
    <property type="entry name" value="AAA DOMAIN-CONTAINING"/>
    <property type="match status" value="1"/>
</dbReference>
<dbReference type="Gene3D" id="1.10.8.60">
    <property type="match status" value="1"/>
</dbReference>
<dbReference type="Proteomes" id="UP001516400">
    <property type="component" value="Unassembled WGS sequence"/>
</dbReference>
<comment type="subcellular location">
    <subcellularLocation>
        <location evidence="1">Cytoplasm</location>
        <location evidence="1">Cytoskeleton</location>
        <location evidence="1">Spindle pole</location>
    </subcellularLocation>
</comment>
<keyword evidence="4 8" id="KW-0547">Nucleotide-binding</keyword>
<protein>
    <recommendedName>
        <fullName evidence="10">AAA+ ATPase domain-containing protein</fullName>
    </recommendedName>
</protein>
<evidence type="ECO:0000313" key="11">
    <source>
        <dbReference type="EMBL" id="KAL3286363.1"/>
    </source>
</evidence>
<sequence length="471" mass="54303">MAEYSKRRSGSLSIASQEKRKRDNQDRKNAILYLILDYLKTNNLITSYDTLKREAQMSEQITVCDNVDLDIILQEFQSYYHMKFQRDPRIIRKVSTDEQSNSISQIQKTRSAGRVRTIPSTDVVEEKEKTNTVEDEFRFEIVSLESQENVTTVGTRRRSSQISDQERKRRLSDYSGYTPEWREMADQILKEFIPKTLGVTWGDCIGLDKPIELLKEATIYPLQYPELFEGIPSSWNGILLYGPPGTGKTLLAKALACESDSIFINVTSSAFVSKWRGDSEKMIKVTFDLAKYYAPCTIFIDEIDALLSETKETNHEATCRFRSELLTQMDGLLSTTSSVFVLATTNSPWKLDKALLRRFEKRILICLPNEEAKVQLFKHYANWKNDSRKDLINLTQLTENFSGSDIKNVCKEMKMRLVREQLKEMRSNKKIGQPRNPTLDDLISAVKCAKPSNTQEYCSKIISWHEQYGSI</sequence>
<evidence type="ECO:0000256" key="7">
    <source>
        <dbReference type="ARBA" id="ARBA00023235"/>
    </source>
</evidence>
<dbReference type="EMBL" id="JABFTP020000185">
    <property type="protein sequence ID" value="KAL3286363.1"/>
    <property type="molecule type" value="Genomic_DNA"/>
</dbReference>
<dbReference type="GO" id="GO:0000922">
    <property type="term" value="C:spindle pole"/>
    <property type="evidence" value="ECO:0007669"/>
    <property type="project" value="UniProtKB-SubCell"/>
</dbReference>
<keyword evidence="12" id="KW-1185">Reference proteome</keyword>
<evidence type="ECO:0000256" key="5">
    <source>
        <dbReference type="ARBA" id="ARBA00022840"/>
    </source>
</evidence>
<dbReference type="InterPro" id="IPR050304">
    <property type="entry name" value="MT-severing_AAA_ATPase"/>
</dbReference>
<gene>
    <name evidence="11" type="ORF">HHI36_000870</name>
</gene>